<reference evidence="1 2" key="2">
    <citation type="journal article" date="2022" name="Mol. Ecol. Resour.">
        <title>The genomes of chicory, endive, great burdock and yacon provide insights into Asteraceae paleo-polyploidization history and plant inulin production.</title>
        <authorList>
            <person name="Fan W."/>
            <person name="Wang S."/>
            <person name="Wang H."/>
            <person name="Wang A."/>
            <person name="Jiang F."/>
            <person name="Liu H."/>
            <person name="Zhao H."/>
            <person name="Xu D."/>
            <person name="Zhang Y."/>
        </authorList>
    </citation>
    <scope>NUCLEOTIDE SEQUENCE [LARGE SCALE GENOMIC DNA]</scope>
    <source>
        <strain evidence="2">cv. Niubang</strain>
    </source>
</reference>
<gene>
    <name evidence="1" type="ORF">L6452_31750</name>
</gene>
<keyword evidence="2" id="KW-1185">Reference proteome</keyword>
<evidence type="ECO:0000313" key="2">
    <source>
        <dbReference type="Proteomes" id="UP001055879"/>
    </source>
</evidence>
<comment type="caution">
    <text evidence="1">The sequence shown here is derived from an EMBL/GenBank/DDBJ whole genome shotgun (WGS) entry which is preliminary data.</text>
</comment>
<dbReference type="Proteomes" id="UP001055879">
    <property type="component" value="Linkage Group LG11"/>
</dbReference>
<protein>
    <submittedName>
        <fullName evidence="1">Uncharacterized protein</fullName>
    </submittedName>
</protein>
<accession>A0ACB8Z328</accession>
<reference evidence="2" key="1">
    <citation type="journal article" date="2022" name="Mol. Ecol. Resour.">
        <title>The genomes of chicory, endive, great burdock and yacon provide insights into Asteraceae palaeo-polyploidization history and plant inulin production.</title>
        <authorList>
            <person name="Fan W."/>
            <person name="Wang S."/>
            <person name="Wang H."/>
            <person name="Wang A."/>
            <person name="Jiang F."/>
            <person name="Liu H."/>
            <person name="Zhao H."/>
            <person name="Xu D."/>
            <person name="Zhang Y."/>
        </authorList>
    </citation>
    <scope>NUCLEOTIDE SEQUENCE [LARGE SCALE GENOMIC DNA]</scope>
    <source>
        <strain evidence="2">cv. Niubang</strain>
    </source>
</reference>
<name>A0ACB8Z328_ARCLA</name>
<organism evidence="1 2">
    <name type="scientific">Arctium lappa</name>
    <name type="common">Greater burdock</name>
    <name type="synonym">Lappa major</name>
    <dbReference type="NCBI Taxonomy" id="4217"/>
    <lineage>
        <taxon>Eukaryota</taxon>
        <taxon>Viridiplantae</taxon>
        <taxon>Streptophyta</taxon>
        <taxon>Embryophyta</taxon>
        <taxon>Tracheophyta</taxon>
        <taxon>Spermatophyta</taxon>
        <taxon>Magnoliopsida</taxon>
        <taxon>eudicotyledons</taxon>
        <taxon>Gunneridae</taxon>
        <taxon>Pentapetalae</taxon>
        <taxon>asterids</taxon>
        <taxon>campanulids</taxon>
        <taxon>Asterales</taxon>
        <taxon>Asteraceae</taxon>
        <taxon>Carduoideae</taxon>
        <taxon>Cardueae</taxon>
        <taxon>Arctiinae</taxon>
        <taxon>Arctium</taxon>
    </lineage>
</organism>
<dbReference type="EMBL" id="CM042057">
    <property type="protein sequence ID" value="KAI3691947.1"/>
    <property type="molecule type" value="Genomic_DNA"/>
</dbReference>
<evidence type="ECO:0000313" key="1">
    <source>
        <dbReference type="EMBL" id="KAI3691947.1"/>
    </source>
</evidence>
<proteinExistence type="predicted"/>
<sequence>MDKDEALRAKRLAEEKMLKNDFEGAHKIALKAKQLFPELDNISQCELSEKTMNIMLTNLVSVLINASNTVRVPIESCTLAGLFATQFLGSSQAVLPACSIVAMAIMGLCLASFSGNGPSLLEIDHDERLADGTLASSFAVNTCDPPAVRFEDIAFFFLNCCNCNYNLYKLPPKAIVDFLHRRFKSAEFNFQNTCDGGNKFNSATEENI</sequence>